<dbReference type="HAMAP" id="MF_01366">
    <property type="entry name" value="Ribosomal_uL13"/>
    <property type="match status" value="1"/>
</dbReference>
<dbReference type="GO" id="GO:0003735">
    <property type="term" value="F:structural constituent of ribosome"/>
    <property type="evidence" value="ECO:0007669"/>
    <property type="project" value="InterPro"/>
</dbReference>
<dbReference type="InterPro" id="IPR005823">
    <property type="entry name" value="Ribosomal_uL13_bac-type"/>
</dbReference>
<dbReference type="NCBIfam" id="TIGR01066">
    <property type="entry name" value="rplM_bact"/>
    <property type="match status" value="1"/>
</dbReference>
<dbReference type="Proteomes" id="UP001515480">
    <property type="component" value="Unassembled WGS sequence"/>
</dbReference>
<comment type="similarity">
    <text evidence="1">Belongs to the universal ribosomal protein uL13 family.</text>
</comment>
<dbReference type="Gene3D" id="3.90.1180.10">
    <property type="entry name" value="Ribosomal protein L13"/>
    <property type="match status" value="1"/>
</dbReference>
<dbReference type="InterPro" id="IPR005822">
    <property type="entry name" value="Ribosomal_uL13"/>
</dbReference>
<dbReference type="PANTHER" id="PTHR11545">
    <property type="entry name" value="RIBOSOMAL PROTEIN L13"/>
    <property type="match status" value="1"/>
</dbReference>
<dbReference type="GO" id="GO:0017148">
    <property type="term" value="P:negative regulation of translation"/>
    <property type="evidence" value="ECO:0007669"/>
    <property type="project" value="TreeGrafter"/>
</dbReference>
<dbReference type="GO" id="GO:1990904">
    <property type="term" value="C:ribonucleoprotein complex"/>
    <property type="evidence" value="ECO:0007669"/>
    <property type="project" value="UniProtKB-KW"/>
</dbReference>
<evidence type="ECO:0000313" key="4">
    <source>
        <dbReference type="EMBL" id="KAL1525939.1"/>
    </source>
</evidence>
<name>A0AB34K0D9_PRYPA</name>
<evidence type="ECO:0000256" key="1">
    <source>
        <dbReference type="ARBA" id="ARBA00006227"/>
    </source>
</evidence>
<evidence type="ECO:0000256" key="3">
    <source>
        <dbReference type="ARBA" id="ARBA00023274"/>
    </source>
</evidence>
<keyword evidence="3" id="KW-0687">Ribonucleoprotein</keyword>
<evidence type="ECO:0000313" key="5">
    <source>
        <dbReference type="Proteomes" id="UP001515480"/>
    </source>
</evidence>
<dbReference type="EMBL" id="JBGBPQ010000004">
    <property type="protein sequence ID" value="KAL1525939.1"/>
    <property type="molecule type" value="Genomic_DNA"/>
</dbReference>
<accession>A0AB34K0D9</accession>
<dbReference type="InterPro" id="IPR036899">
    <property type="entry name" value="Ribosomal_uL13_sf"/>
</dbReference>
<proteinExistence type="inferred from homology"/>
<dbReference type="GO" id="GO:0005840">
    <property type="term" value="C:ribosome"/>
    <property type="evidence" value="ECO:0007669"/>
    <property type="project" value="UniProtKB-KW"/>
</dbReference>
<keyword evidence="5" id="KW-1185">Reference proteome</keyword>
<protein>
    <recommendedName>
        <fullName evidence="6">50S ribosomal protein L13</fullName>
    </recommendedName>
</protein>
<dbReference type="AlphaFoldDB" id="A0AB34K0D9"/>
<comment type="caution">
    <text evidence="4">The sequence shown here is derived from an EMBL/GenBank/DDBJ whole genome shotgun (WGS) entry which is preliminary data.</text>
</comment>
<sequence>MLSRRLGQLGGRWLGEGFVLRPGGGHRLGERYMVNRRGPTLPYPKPWDQPGVQNDRKMKRKDKAFVDCERAWLRVDAQGQVMGHVASKVVQLLCGKHKPIYQPQRDVGDYVVILNAAKVVLTGKKREQKRYYHHTGYPGGLKTLYFEDMFAANPVRPLRLAIWGMMPKNKLKRQRMNRLRLFPGAAHTCESQFRDPQTKAFDVILPLGSPPARLVPMDKMPPGPD</sequence>
<dbReference type="Pfam" id="PF00572">
    <property type="entry name" value="Ribosomal_L13"/>
    <property type="match status" value="1"/>
</dbReference>
<gene>
    <name evidence="4" type="ORF">AB1Y20_020765</name>
</gene>
<organism evidence="4 5">
    <name type="scientific">Prymnesium parvum</name>
    <name type="common">Toxic golden alga</name>
    <dbReference type="NCBI Taxonomy" id="97485"/>
    <lineage>
        <taxon>Eukaryota</taxon>
        <taxon>Haptista</taxon>
        <taxon>Haptophyta</taxon>
        <taxon>Prymnesiophyceae</taxon>
        <taxon>Prymnesiales</taxon>
        <taxon>Prymnesiaceae</taxon>
        <taxon>Prymnesium</taxon>
    </lineage>
</organism>
<dbReference type="PANTHER" id="PTHR11545:SF2">
    <property type="entry name" value="LARGE RIBOSOMAL SUBUNIT PROTEIN UL13M"/>
    <property type="match status" value="1"/>
</dbReference>
<keyword evidence="2" id="KW-0689">Ribosomal protein</keyword>
<reference evidence="4 5" key="1">
    <citation type="journal article" date="2024" name="Science">
        <title>Giant polyketide synthase enzymes in the biosynthesis of giant marine polyether toxins.</title>
        <authorList>
            <person name="Fallon T.R."/>
            <person name="Shende V.V."/>
            <person name="Wierzbicki I.H."/>
            <person name="Pendleton A.L."/>
            <person name="Watervoot N.F."/>
            <person name="Auber R.P."/>
            <person name="Gonzalez D.J."/>
            <person name="Wisecaver J.H."/>
            <person name="Moore B.S."/>
        </authorList>
    </citation>
    <scope>NUCLEOTIDE SEQUENCE [LARGE SCALE GENOMIC DNA]</scope>
    <source>
        <strain evidence="4 5">12B1</strain>
    </source>
</reference>
<dbReference type="GO" id="GO:0003729">
    <property type="term" value="F:mRNA binding"/>
    <property type="evidence" value="ECO:0007669"/>
    <property type="project" value="TreeGrafter"/>
</dbReference>
<dbReference type="GO" id="GO:0006412">
    <property type="term" value="P:translation"/>
    <property type="evidence" value="ECO:0007669"/>
    <property type="project" value="InterPro"/>
</dbReference>
<dbReference type="CDD" id="cd00392">
    <property type="entry name" value="Ribosomal_L13"/>
    <property type="match status" value="1"/>
</dbReference>
<dbReference type="SUPFAM" id="SSF52161">
    <property type="entry name" value="Ribosomal protein L13"/>
    <property type="match status" value="1"/>
</dbReference>
<evidence type="ECO:0008006" key="6">
    <source>
        <dbReference type="Google" id="ProtNLM"/>
    </source>
</evidence>
<evidence type="ECO:0000256" key="2">
    <source>
        <dbReference type="ARBA" id="ARBA00022980"/>
    </source>
</evidence>